<keyword evidence="1 2" id="KW-0193">Cuticle</keyword>
<dbReference type="InterPro" id="IPR031311">
    <property type="entry name" value="CHIT_BIND_RR_consensus"/>
</dbReference>
<evidence type="ECO:0000313" key="5">
    <source>
        <dbReference type="RefSeq" id="XP_034238835.1"/>
    </source>
</evidence>
<dbReference type="GO" id="GO:0042302">
    <property type="term" value="F:structural constituent of cuticle"/>
    <property type="evidence" value="ECO:0007669"/>
    <property type="project" value="UniProtKB-UniRule"/>
</dbReference>
<name>A0A6P8YNQ6_THRPL</name>
<gene>
    <name evidence="5" type="primary">LOC117643826</name>
</gene>
<keyword evidence="4" id="KW-1185">Reference proteome</keyword>
<dbReference type="InParanoid" id="A0A6P8YNQ6"/>
<evidence type="ECO:0000256" key="2">
    <source>
        <dbReference type="PROSITE-ProRule" id="PRU00497"/>
    </source>
</evidence>
<evidence type="ECO:0000256" key="1">
    <source>
        <dbReference type="ARBA" id="ARBA00022460"/>
    </source>
</evidence>
<protein>
    <submittedName>
        <fullName evidence="5">Cuticle protein 19.8-like</fullName>
    </submittedName>
</protein>
<dbReference type="Proteomes" id="UP000515158">
    <property type="component" value="Unplaced"/>
</dbReference>
<accession>A0A6P8YNQ6</accession>
<dbReference type="FunCoup" id="A0A6P8YNQ6">
    <property type="interactions" value="35"/>
</dbReference>
<dbReference type="PROSITE" id="PS51155">
    <property type="entry name" value="CHIT_BIND_RR_2"/>
    <property type="match status" value="2"/>
</dbReference>
<dbReference type="OrthoDB" id="8192957at2759"/>
<organism evidence="5">
    <name type="scientific">Thrips palmi</name>
    <name type="common">Melon thrips</name>
    <dbReference type="NCBI Taxonomy" id="161013"/>
    <lineage>
        <taxon>Eukaryota</taxon>
        <taxon>Metazoa</taxon>
        <taxon>Ecdysozoa</taxon>
        <taxon>Arthropoda</taxon>
        <taxon>Hexapoda</taxon>
        <taxon>Insecta</taxon>
        <taxon>Pterygota</taxon>
        <taxon>Neoptera</taxon>
        <taxon>Paraneoptera</taxon>
        <taxon>Thysanoptera</taxon>
        <taxon>Terebrantia</taxon>
        <taxon>Thripoidea</taxon>
        <taxon>Thripidae</taxon>
        <taxon>Thrips</taxon>
    </lineage>
</organism>
<dbReference type="PROSITE" id="PS00233">
    <property type="entry name" value="CHIT_BIND_RR_1"/>
    <property type="match status" value="2"/>
</dbReference>
<keyword evidence="3" id="KW-0732">Signal</keyword>
<dbReference type="InterPro" id="IPR051217">
    <property type="entry name" value="Insect_Cuticle_Struc_Prot"/>
</dbReference>
<evidence type="ECO:0000256" key="3">
    <source>
        <dbReference type="SAM" id="SignalP"/>
    </source>
</evidence>
<feature type="chain" id="PRO_5027998638" evidence="3">
    <location>
        <begin position="21"/>
        <end position="269"/>
    </location>
</feature>
<dbReference type="InterPro" id="IPR000618">
    <property type="entry name" value="Insect_cuticle"/>
</dbReference>
<dbReference type="GO" id="GO:0031012">
    <property type="term" value="C:extracellular matrix"/>
    <property type="evidence" value="ECO:0007669"/>
    <property type="project" value="TreeGrafter"/>
</dbReference>
<dbReference type="PANTHER" id="PTHR12236">
    <property type="entry name" value="STRUCTURAL CONTITUENT OF CUTICLE"/>
    <property type="match status" value="1"/>
</dbReference>
<dbReference type="AlphaFoldDB" id="A0A6P8YNQ6"/>
<dbReference type="PANTHER" id="PTHR12236:SF75">
    <property type="entry name" value="CUTICULAR PROTEIN 62BB, ISOFORM A"/>
    <property type="match status" value="1"/>
</dbReference>
<sequence length="269" mass="28830">MAFFKVLSCMAVLAVAAVSAAPGYLEQPVYAHAVHAAPLAVAHHEAEDYHAHPKYAFKYGVHDAHTGDVKSASEHRDGDVVKGEYSLLQPDGTTRTVHYTADDHNGFNAVVTNSGHAVHAEVHAAPVVHHAPVVHAAPVLSYEHGYSHLESPYAHYATVVFTLVALTVALAHPVYEEEHEVYAHPKYSYKYGVHDAHTGDVKSASEHRDGDVVKGEYSLLQPDGIVRTVHYTADKHNGFNAVVTNSGHGAHPEVHGHAAGLGGGYGGLY</sequence>
<dbReference type="Pfam" id="PF00379">
    <property type="entry name" value="Chitin_bind_4"/>
    <property type="match status" value="2"/>
</dbReference>
<dbReference type="PRINTS" id="PR00947">
    <property type="entry name" value="CUTICLE"/>
</dbReference>
<dbReference type="RefSeq" id="XP_034238835.1">
    <property type="nucleotide sequence ID" value="XM_034382944.1"/>
</dbReference>
<dbReference type="GO" id="GO:0005615">
    <property type="term" value="C:extracellular space"/>
    <property type="evidence" value="ECO:0007669"/>
    <property type="project" value="TreeGrafter"/>
</dbReference>
<dbReference type="KEGG" id="tpal:117643826"/>
<proteinExistence type="predicted"/>
<feature type="signal peptide" evidence="3">
    <location>
        <begin position="1"/>
        <end position="20"/>
    </location>
</feature>
<dbReference type="GeneID" id="117643826"/>
<reference evidence="5" key="1">
    <citation type="submission" date="2025-08" db="UniProtKB">
        <authorList>
            <consortium name="RefSeq"/>
        </authorList>
    </citation>
    <scope>IDENTIFICATION</scope>
    <source>
        <tissue evidence="5">Total insect</tissue>
    </source>
</reference>
<evidence type="ECO:0000313" key="4">
    <source>
        <dbReference type="Proteomes" id="UP000515158"/>
    </source>
</evidence>